<evidence type="ECO:0000313" key="2">
    <source>
        <dbReference type="Proteomes" id="UP000504637"/>
    </source>
</evidence>
<evidence type="ECO:0000313" key="3">
    <source>
        <dbReference type="RefSeq" id="XP_033459066.1"/>
    </source>
</evidence>
<dbReference type="RefSeq" id="XP_033459066.1">
    <property type="nucleotide sequence ID" value="XM_033604953.1"/>
</dbReference>
<feature type="region of interest" description="Disordered" evidence="1">
    <location>
        <begin position="1"/>
        <end position="46"/>
    </location>
</feature>
<feature type="compositionally biased region" description="Basic and acidic residues" evidence="1">
    <location>
        <begin position="36"/>
        <end position="46"/>
    </location>
</feature>
<reference evidence="3" key="2">
    <citation type="submission" date="2020-04" db="EMBL/GenBank/DDBJ databases">
        <authorList>
            <consortium name="NCBI Genome Project"/>
        </authorList>
    </citation>
    <scope>NUCLEOTIDE SEQUENCE</scope>
    <source>
        <strain evidence="3">CBS 342.82</strain>
    </source>
</reference>
<proteinExistence type="predicted"/>
<dbReference type="Proteomes" id="UP000504637">
    <property type="component" value="Unplaced"/>
</dbReference>
<dbReference type="InterPro" id="IPR032675">
    <property type="entry name" value="LRR_dom_sf"/>
</dbReference>
<sequence length="523" mass="57019">MPKRRSYNLKQFQGASSSSKPAGGKSEAGDSSSVKQRIEDSRKLQGRDAFLKKQEFAELSSNHISVPPTVGNLIGLPVGQPPQRVNGPRSTTRPRVPGPAAPESWSRRSSLNTLLSIRARRRSNPAVFAKRSRPDALLRFESLTGLEPKASQGFPALLHLALKAAAQHWDLFDRDDLPALVELPIRLRLRLLSYLGYFGPTIDIVTFEALTKSDEPVRCLDLGGLVGHGALTLPRLTKTLKAAKSDAAASSNVQHIADSWDSEDAMVPILGPSPNVSHFDQLTHLCLSHPPPSILWKDLLSLSKQVPKLTHLSLAYWARPTLTPNLATTTVTSAHLPEMSAGGSHLYSGIDRDYSEPASLLRQLSGNLLRLKWLDLEGCGDWMPALGELGELGSENTARPEDNFGASVTKTTVSMIFVDHWKNLEYLNCAQGWSPSATGVDALPKQTICPTHKSIVNAFLKSAKTIGATIGEDDVHSTARKQAEVWILEEAPCVAAGARINACRRMHACKPVEIDHGWTKRLI</sequence>
<dbReference type="GeneID" id="54362753"/>
<gene>
    <name evidence="3" type="ORF">K489DRAFT_380766</name>
</gene>
<accession>A0A6J3M1Y3</accession>
<feature type="region of interest" description="Disordered" evidence="1">
    <location>
        <begin position="72"/>
        <end position="107"/>
    </location>
</feature>
<organism evidence="3">
    <name type="scientific">Dissoconium aciculare CBS 342.82</name>
    <dbReference type="NCBI Taxonomy" id="1314786"/>
    <lineage>
        <taxon>Eukaryota</taxon>
        <taxon>Fungi</taxon>
        <taxon>Dikarya</taxon>
        <taxon>Ascomycota</taxon>
        <taxon>Pezizomycotina</taxon>
        <taxon>Dothideomycetes</taxon>
        <taxon>Dothideomycetidae</taxon>
        <taxon>Mycosphaerellales</taxon>
        <taxon>Dissoconiaceae</taxon>
        <taxon>Dissoconium</taxon>
    </lineage>
</organism>
<reference evidence="3" key="3">
    <citation type="submission" date="2025-08" db="UniProtKB">
        <authorList>
            <consortium name="RefSeq"/>
        </authorList>
    </citation>
    <scope>IDENTIFICATION</scope>
    <source>
        <strain evidence="3">CBS 342.82</strain>
    </source>
</reference>
<dbReference type="OrthoDB" id="193467at2759"/>
<protein>
    <submittedName>
        <fullName evidence="3">Uncharacterized protein</fullName>
    </submittedName>
</protein>
<name>A0A6J3M1Y3_9PEZI</name>
<feature type="compositionally biased region" description="Low complexity" evidence="1">
    <location>
        <begin position="14"/>
        <end position="25"/>
    </location>
</feature>
<dbReference type="AlphaFoldDB" id="A0A6J3M1Y3"/>
<keyword evidence="2" id="KW-1185">Reference proteome</keyword>
<evidence type="ECO:0000256" key="1">
    <source>
        <dbReference type="SAM" id="MobiDB-lite"/>
    </source>
</evidence>
<reference evidence="3" key="1">
    <citation type="submission" date="2020-01" db="EMBL/GenBank/DDBJ databases">
        <authorList>
            <consortium name="DOE Joint Genome Institute"/>
            <person name="Haridas S."/>
            <person name="Albert R."/>
            <person name="Binder M."/>
            <person name="Bloem J."/>
            <person name="Labutti K."/>
            <person name="Salamov A."/>
            <person name="Andreopoulos B."/>
            <person name="Baker S.E."/>
            <person name="Barry K."/>
            <person name="Bills G."/>
            <person name="Bluhm B.H."/>
            <person name="Cannon C."/>
            <person name="Castanera R."/>
            <person name="Culley D.E."/>
            <person name="Daum C."/>
            <person name="Ezra D."/>
            <person name="Gonzalez J.B."/>
            <person name="Henrissat B."/>
            <person name="Kuo A."/>
            <person name="Liang C."/>
            <person name="Lipzen A."/>
            <person name="Lutzoni F."/>
            <person name="Magnuson J."/>
            <person name="Mondo S."/>
            <person name="Nolan M."/>
            <person name="Ohm R."/>
            <person name="Pangilinan J."/>
            <person name="Park H.-J."/>
            <person name="Ramirez L."/>
            <person name="Alfaro M."/>
            <person name="Sun H."/>
            <person name="Tritt A."/>
            <person name="Yoshinaga Y."/>
            <person name="Zwiers L.-H."/>
            <person name="Turgeon B.G."/>
            <person name="Goodwin S.B."/>
            <person name="Spatafora J.W."/>
            <person name="Crous P.W."/>
            <person name="Grigoriev I.V."/>
        </authorList>
    </citation>
    <scope>NUCLEOTIDE SEQUENCE</scope>
    <source>
        <strain evidence="3">CBS 342.82</strain>
    </source>
</reference>
<dbReference type="Gene3D" id="3.80.10.10">
    <property type="entry name" value="Ribonuclease Inhibitor"/>
    <property type="match status" value="1"/>
</dbReference>